<dbReference type="SUPFAM" id="SSF53756">
    <property type="entry name" value="UDP-Glycosyltransferase/glycogen phosphorylase"/>
    <property type="match status" value="1"/>
</dbReference>
<dbReference type="Pfam" id="PF13439">
    <property type="entry name" value="Glyco_transf_4"/>
    <property type="match status" value="1"/>
</dbReference>
<name>A0ABN1P1N2_9PSEU</name>
<accession>A0ABN1P1N2</accession>
<dbReference type="CDD" id="cd03801">
    <property type="entry name" value="GT4_PimA-like"/>
    <property type="match status" value="1"/>
</dbReference>
<protein>
    <submittedName>
        <fullName evidence="5">Glycosyltransferase family 4 protein</fullName>
    </submittedName>
</protein>
<dbReference type="RefSeq" id="WP_343938035.1">
    <property type="nucleotide sequence ID" value="NZ_BAAAHP010000006.1"/>
</dbReference>
<dbReference type="Proteomes" id="UP001499967">
    <property type="component" value="Unassembled WGS sequence"/>
</dbReference>
<feature type="region of interest" description="Disordered" evidence="3">
    <location>
        <begin position="364"/>
        <end position="404"/>
    </location>
</feature>
<evidence type="ECO:0000313" key="5">
    <source>
        <dbReference type="EMBL" id="GAA0920561.1"/>
    </source>
</evidence>
<evidence type="ECO:0000256" key="1">
    <source>
        <dbReference type="ARBA" id="ARBA00022676"/>
    </source>
</evidence>
<organism evidence="5 6">
    <name type="scientific">Pseudonocardia zijingensis</name>
    <dbReference type="NCBI Taxonomy" id="153376"/>
    <lineage>
        <taxon>Bacteria</taxon>
        <taxon>Bacillati</taxon>
        <taxon>Actinomycetota</taxon>
        <taxon>Actinomycetes</taxon>
        <taxon>Pseudonocardiales</taxon>
        <taxon>Pseudonocardiaceae</taxon>
        <taxon>Pseudonocardia</taxon>
    </lineage>
</organism>
<evidence type="ECO:0000259" key="4">
    <source>
        <dbReference type="Pfam" id="PF13439"/>
    </source>
</evidence>
<evidence type="ECO:0000256" key="3">
    <source>
        <dbReference type="SAM" id="MobiDB-lite"/>
    </source>
</evidence>
<dbReference type="Pfam" id="PF13692">
    <property type="entry name" value="Glyco_trans_1_4"/>
    <property type="match status" value="1"/>
</dbReference>
<comment type="caution">
    <text evidence="5">The sequence shown here is derived from an EMBL/GenBank/DDBJ whole genome shotgun (WGS) entry which is preliminary data.</text>
</comment>
<feature type="domain" description="Glycosyltransferase subfamily 4-like N-terminal" evidence="4">
    <location>
        <begin position="21"/>
        <end position="176"/>
    </location>
</feature>
<dbReference type="PANTHER" id="PTHR46401">
    <property type="entry name" value="GLYCOSYLTRANSFERASE WBBK-RELATED"/>
    <property type="match status" value="1"/>
</dbReference>
<evidence type="ECO:0000313" key="6">
    <source>
        <dbReference type="Proteomes" id="UP001499967"/>
    </source>
</evidence>
<dbReference type="EMBL" id="BAAAHP010000006">
    <property type="protein sequence ID" value="GAA0920561.1"/>
    <property type="molecule type" value="Genomic_DNA"/>
</dbReference>
<evidence type="ECO:0000256" key="2">
    <source>
        <dbReference type="ARBA" id="ARBA00022679"/>
    </source>
</evidence>
<reference evidence="5 6" key="1">
    <citation type="journal article" date="2019" name="Int. J. Syst. Evol. Microbiol.">
        <title>The Global Catalogue of Microorganisms (GCM) 10K type strain sequencing project: providing services to taxonomists for standard genome sequencing and annotation.</title>
        <authorList>
            <consortium name="The Broad Institute Genomics Platform"/>
            <consortium name="The Broad Institute Genome Sequencing Center for Infectious Disease"/>
            <person name="Wu L."/>
            <person name="Ma J."/>
        </authorList>
    </citation>
    <scope>NUCLEOTIDE SEQUENCE [LARGE SCALE GENOMIC DNA]</scope>
    <source>
        <strain evidence="5 6">JCM 11117</strain>
    </source>
</reference>
<keyword evidence="2" id="KW-0808">Transferase</keyword>
<dbReference type="Gene3D" id="3.40.50.2000">
    <property type="entry name" value="Glycogen Phosphorylase B"/>
    <property type="match status" value="2"/>
</dbReference>
<keyword evidence="6" id="KW-1185">Reference proteome</keyword>
<gene>
    <name evidence="5" type="ORF">GCM10009559_03170</name>
</gene>
<keyword evidence="1" id="KW-0328">Glycosyltransferase</keyword>
<dbReference type="InterPro" id="IPR028098">
    <property type="entry name" value="Glyco_trans_4-like_N"/>
</dbReference>
<proteinExistence type="predicted"/>
<sequence length="404" mass="43886">MNRPHVVVSNYDDIGNPHYGGGGAVVVGQIARRLARDFRVTVYTGSYRGSGRSQVRDGVRYVFLPVGWAGPRGGQLVFMALLPLVALLRRPDLWIESVTPPVSASPLPLFARCPVVALVQMLCGADMGRRYKLPFAAIERRTLRLYGHFVVLNETDRETVQAANRRASVTVIPNGIARPPDADLAYGAGEHILFLGRVDVRQKGLDLLLGAVPADCPLPVVIAGGGTQQEEARLKALLPEGDDRVRFVGRVDGERKEDLLRRCAFMVVPSRYETFCLSALEAMAHGKPVVHFELPQLAWIGAGSGIAVRAFDGDELAAAVARLVHDGSLRARLGRGARDRSAAYDAALTGDRYRTLVAELLASPGWGQHPPGTGERRAGRGRTPSSRRARRATLSRSRAEGRTR</sequence>
<dbReference type="PANTHER" id="PTHR46401:SF2">
    <property type="entry name" value="GLYCOSYLTRANSFERASE WBBK-RELATED"/>
    <property type="match status" value="1"/>
</dbReference>